<keyword evidence="8" id="KW-1185">Reference proteome</keyword>
<feature type="region of interest" description="Disordered" evidence="6">
    <location>
        <begin position="247"/>
        <end position="397"/>
    </location>
</feature>
<dbReference type="Pfam" id="PF04939">
    <property type="entry name" value="RRS1"/>
    <property type="match status" value="1"/>
</dbReference>
<feature type="compositionally biased region" description="Basic and acidic residues" evidence="6">
    <location>
        <begin position="361"/>
        <end position="374"/>
    </location>
</feature>
<name>A0A448Z3P2_9STRA</name>
<evidence type="ECO:0000256" key="4">
    <source>
        <dbReference type="ARBA" id="ARBA00023242"/>
    </source>
</evidence>
<dbReference type="GO" id="GO:0042254">
    <property type="term" value="P:ribosome biogenesis"/>
    <property type="evidence" value="ECO:0007669"/>
    <property type="project" value="UniProtKB-KW"/>
</dbReference>
<feature type="compositionally biased region" description="Basic and acidic residues" evidence="6">
    <location>
        <begin position="327"/>
        <end position="339"/>
    </location>
</feature>
<feature type="compositionally biased region" description="Basic residues" evidence="6">
    <location>
        <begin position="1"/>
        <end position="14"/>
    </location>
</feature>
<feature type="compositionally biased region" description="Polar residues" evidence="6">
    <location>
        <begin position="342"/>
        <end position="358"/>
    </location>
</feature>
<evidence type="ECO:0000256" key="3">
    <source>
        <dbReference type="ARBA" id="ARBA00022517"/>
    </source>
</evidence>
<feature type="region of interest" description="Disordered" evidence="6">
    <location>
        <begin position="1"/>
        <end position="96"/>
    </location>
</feature>
<evidence type="ECO:0000313" key="7">
    <source>
        <dbReference type="EMBL" id="VEU36737.1"/>
    </source>
</evidence>
<feature type="compositionally biased region" description="Basic and acidic residues" evidence="6">
    <location>
        <begin position="297"/>
        <end position="315"/>
    </location>
</feature>
<gene>
    <name evidence="7" type="ORF">PSNMU_V1.4_AUG-EV-PASAV3_0035070</name>
</gene>
<comment type="similarity">
    <text evidence="2 5">Belongs to the RRS1 family.</text>
</comment>
<accession>A0A448Z3P2</accession>
<evidence type="ECO:0000256" key="5">
    <source>
        <dbReference type="RuleBase" id="RU364132"/>
    </source>
</evidence>
<proteinExistence type="inferred from homology"/>
<organism evidence="7 8">
    <name type="scientific">Pseudo-nitzschia multistriata</name>
    <dbReference type="NCBI Taxonomy" id="183589"/>
    <lineage>
        <taxon>Eukaryota</taxon>
        <taxon>Sar</taxon>
        <taxon>Stramenopiles</taxon>
        <taxon>Ochrophyta</taxon>
        <taxon>Bacillariophyta</taxon>
        <taxon>Bacillariophyceae</taxon>
        <taxon>Bacillariophycidae</taxon>
        <taxon>Bacillariales</taxon>
        <taxon>Bacillariaceae</taxon>
        <taxon>Pseudo-nitzschia</taxon>
    </lineage>
</organism>
<feature type="region of interest" description="Disordered" evidence="6">
    <location>
        <begin position="444"/>
        <end position="465"/>
    </location>
</feature>
<dbReference type="OrthoDB" id="28455at2759"/>
<feature type="compositionally biased region" description="Acidic residues" evidence="6">
    <location>
        <begin position="19"/>
        <end position="56"/>
    </location>
</feature>
<dbReference type="AlphaFoldDB" id="A0A448Z3P2"/>
<dbReference type="GO" id="GO:0005634">
    <property type="term" value="C:nucleus"/>
    <property type="evidence" value="ECO:0007669"/>
    <property type="project" value="UniProtKB-SubCell"/>
</dbReference>
<feature type="compositionally biased region" description="Basic and acidic residues" evidence="6">
    <location>
        <begin position="384"/>
        <end position="393"/>
    </location>
</feature>
<protein>
    <recommendedName>
        <fullName evidence="5">Ribosome biogenesis regulatory protein</fullName>
    </recommendedName>
</protein>
<dbReference type="Proteomes" id="UP000291116">
    <property type="component" value="Unassembled WGS sequence"/>
</dbReference>
<keyword evidence="4 5" id="KW-0539">Nucleus</keyword>
<feature type="compositionally biased region" description="Acidic residues" evidence="6">
    <location>
        <begin position="66"/>
        <end position="84"/>
    </location>
</feature>
<evidence type="ECO:0000256" key="6">
    <source>
        <dbReference type="SAM" id="MobiDB-lite"/>
    </source>
</evidence>
<evidence type="ECO:0000256" key="2">
    <source>
        <dbReference type="ARBA" id="ARBA00010077"/>
    </source>
</evidence>
<dbReference type="EMBL" id="CAACVS010000102">
    <property type="protein sequence ID" value="VEU36737.1"/>
    <property type="molecule type" value="Genomic_DNA"/>
</dbReference>
<evidence type="ECO:0000256" key="1">
    <source>
        <dbReference type="ARBA" id="ARBA00004123"/>
    </source>
</evidence>
<feature type="compositionally biased region" description="Basic and acidic residues" evidence="6">
    <location>
        <begin position="258"/>
        <end position="284"/>
    </location>
</feature>
<comment type="subcellular location">
    <subcellularLocation>
        <location evidence="1 5">Nucleus</location>
    </subcellularLocation>
</comment>
<comment type="function">
    <text evidence="5">Involved in ribosomal large subunit assembly.</text>
</comment>
<sequence>MAMKKQKAGKGKKTKHEEIVEEDEDESDDQSEADESDSNDDDDSDSESGSDGDEDVAASLFKGANEEEESENDDDEDDTDDEDQPASALPSEPYTFDLRNMLAINTDQLEVGSLHKSSKKKKSDAGGNEEIPLANAAFEVNEEYLLSKATDGCTQLIEALWKLPTEASDAGPLVTLPTYDEVRLPRAMPPPPPKQETKWEKFAKAKGIPLNKEKRSRKVWDEGTGTWMFRHGYQKANAKEGEWPIMEVGANDDPFDDPWEKQREEKRARLDRNMERRLKNEERAGNLTKGATNRTMKAREQAYKAGKEAGRKDSRSTPVGLPIDLKNSNDPRKAADNKLRGKSSTLAALSAVQRSTASLGKFDKMREGEPERKKVLSKTKKRKYENPTDKKVLQSEGDSSMKILNAVMNGGGAAKAKAIRKGQLAKGETAYDYEFNDGLGASSFRKKKGRAGVGKMKKMTKKRAK</sequence>
<evidence type="ECO:0000313" key="8">
    <source>
        <dbReference type="Proteomes" id="UP000291116"/>
    </source>
</evidence>
<feature type="region of interest" description="Disordered" evidence="6">
    <location>
        <begin position="108"/>
        <end position="130"/>
    </location>
</feature>
<dbReference type="InterPro" id="IPR007023">
    <property type="entry name" value="Ribosom_reg"/>
</dbReference>
<keyword evidence="3 5" id="KW-0690">Ribosome biogenesis</keyword>
<reference evidence="7 8" key="1">
    <citation type="submission" date="2019-01" db="EMBL/GenBank/DDBJ databases">
        <authorList>
            <person name="Ferrante I. M."/>
        </authorList>
    </citation>
    <scope>NUCLEOTIDE SEQUENCE [LARGE SCALE GENOMIC DNA]</scope>
    <source>
        <strain evidence="7 8">B856</strain>
    </source>
</reference>